<comment type="caution">
    <text evidence="5">The sequence shown here is derived from an EMBL/GenBank/DDBJ whole genome shotgun (WGS) entry which is preliminary data.</text>
</comment>
<evidence type="ECO:0000256" key="2">
    <source>
        <dbReference type="ARBA" id="ARBA00022679"/>
    </source>
</evidence>
<evidence type="ECO:0000259" key="4">
    <source>
        <dbReference type="Pfam" id="PF13439"/>
    </source>
</evidence>
<name>A0A939PC23_9ACTN</name>
<dbReference type="PANTHER" id="PTHR12526">
    <property type="entry name" value="GLYCOSYLTRANSFERASE"/>
    <property type="match status" value="1"/>
</dbReference>
<accession>A0A939PC23</accession>
<evidence type="ECO:0000313" key="6">
    <source>
        <dbReference type="Proteomes" id="UP000669179"/>
    </source>
</evidence>
<reference evidence="5" key="1">
    <citation type="submission" date="2021-03" db="EMBL/GenBank/DDBJ databases">
        <authorList>
            <person name="Kanchanasin P."/>
            <person name="Saeng-In P."/>
            <person name="Phongsopitanun W."/>
            <person name="Yuki M."/>
            <person name="Kudo T."/>
            <person name="Ohkuma M."/>
            <person name="Tanasupawat S."/>
        </authorList>
    </citation>
    <scope>NUCLEOTIDE SEQUENCE</scope>
    <source>
        <strain evidence="5">GKU 128</strain>
    </source>
</reference>
<dbReference type="GO" id="GO:0016757">
    <property type="term" value="F:glycosyltransferase activity"/>
    <property type="evidence" value="ECO:0007669"/>
    <property type="project" value="UniProtKB-KW"/>
</dbReference>
<evidence type="ECO:0000313" key="5">
    <source>
        <dbReference type="EMBL" id="MBO2449447.1"/>
    </source>
</evidence>
<proteinExistence type="predicted"/>
<keyword evidence="1" id="KW-0328">Glycosyltransferase</keyword>
<protein>
    <submittedName>
        <fullName evidence="5">Glycosyltransferase</fullName>
    </submittedName>
</protein>
<feature type="domain" description="Glycosyl transferase family 1" evidence="3">
    <location>
        <begin position="192"/>
        <end position="346"/>
    </location>
</feature>
<dbReference type="Gene3D" id="3.40.50.2000">
    <property type="entry name" value="Glycogen Phosphorylase B"/>
    <property type="match status" value="2"/>
</dbReference>
<keyword evidence="6" id="KW-1185">Reference proteome</keyword>
<dbReference type="Pfam" id="PF00534">
    <property type="entry name" value="Glycos_transf_1"/>
    <property type="match status" value="1"/>
</dbReference>
<dbReference type="EMBL" id="JAGEOJ010000008">
    <property type="protein sequence ID" value="MBO2449447.1"/>
    <property type="molecule type" value="Genomic_DNA"/>
</dbReference>
<dbReference type="InterPro" id="IPR001296">
    <property type="entry name" value="Glyco_trans_1"/>
</dbReference>
<dbReference type="PANTHER" id="PTHR12526:SF630">
    <property type="entry name" value="GLYCOSYLTRANSFERASE"/>
    <property type="match status" value="1"/>
</dbReference>
<sequence>MGGVQRWAHHLARLLVGRGHRVTLIGVTYAAEPQLYRSDESYDVRVLHYDWRPPSLAHRPRRLSQRLNAAAWGRDLWRTAEMRKGVEQLSAIFASARRPGGVIIGAQVWAMEWVARADTHGMKVIGMSHESYGATRRSSRYRRVKEFYAGTDRFLALTAEDADAWARDGMTNADHMPNPLHVSPNGFPTLAEPVVACVGRLSYEKGVDMLLEAWERVAPEHPEWRLHIYGDGPAGPDLRDQAHSAGLSGSVEFKGVTDDIEAALTEASIFALPSRDEGFPMSVLESMAYGLPTVAFDCAPGVRELLNEEENGLLVERGDIFGFAEALDRLMGDAALRRSMGAAARNSVLRFHPDTVLDRWERLFSLLHRDSSADEFPSTLPAMPVETETARTPVNVKVDS</sequence>
<dbReference type="SUPFAM" id="SSF53756">
    <property type="entry name" value="UDP-Glycosyltransferase/glycogen phosphorylase"/>
    <property type="match status" value="1"/>
</dbReference>
<dbReference type="Pfam" id="PF13439">
    <property type="entry name" value="Glyco_transf_4"/>
    <property type="match status" value="1"/>
</dbReference>
<dbReference type="Proteomes" id="UP000669179">
    <property type="component" value="Unassembled WGS sequence"/>
</dbReference>
<keyword evidence="2" id="KW-0808">Transferase</keyword>
<dbReference type="AlphaFoldDB" id="A0A939PC23"/>
<feature type="domain" description="Glycosyltransferase subfamily 4-like N-terminal" evidence="4">
    <location>
        <begin position="1"/>
        <end position="187"/>
    </location>
</feature>
<gene>
    <name evidence="5" type="ORF">J4573_20260</name>
</gene>
<evidence type="ECO:0000259" key="3">
    <source>
        <dbReference type="Pfam" id="PF00534"/>
    </source>
</evidence>
<evidence type="ECO:0000256" key="1">
    <source>
        <dbReference type="ARBA" id="ARBA00022676"/>
    </source>
</evidence>
<dbReference type="InterPro" id="IPR028098">
    <property type="entry name" value="Glyco_trans_4-like_N"/>
</dbReference>
<organism evidence="5 6">
    <name type="scientific">Actinomadura barringtoniae</name>
    <dbReference type="NCBI Taxonomy" id="1427535"/>
    <lineage>
        <taxon>Bacteria</taxon>
        <taxon>Bacillati</taxon>
        <taxon>Actinomycetota</taxon>
        <taxon>Actinomycetes</taxon>
        <taxon>Streptosporangiales</taxon>
        <taxon>Thermomonosporaceae</taxon>
        <taxon>Actinomadura</taxon>
    </lineage>
</organism>